<dbReference type="NCBIfam" id="TIGR02831">
    <property type="entry name" value="spo_II_M"/>
    <property type="match status" value="1"/>
</dbReference>
<evidence type="ECO:0000313" key="2">
    <source>
        <dbReference type="EMBL" id="GGL46666.1"/>
    </source>
</evidence>
<evidence type="ECO:0000256" key="1">
    <source>
        <dbReference type="SAM" id="Phobius"/>
    </source>
</evidence>
<dbReference type="Pfam" id="PF01944">
    <property type="entry name" value="SpoIIM"/>
    <property type="match status" value="1"/>
</dbReference>
<feature type="transmembrane region" description="Helical" evidence="1">
    <location>
        <begin position="141"/>
        <end position="160"/>
    </location>
</feature>
<keyword evidence="1" id="KW-1133">Transmembrane helix</keyword>
<proteinExistence type="predicted"/>
<reference evidence="2" key="2">
    <citation type="submission" date="2020-09" db="EMBL/GenBank/DDBJ databases">
        <authorList>
            <person name="Sun Q."/>
            <person name="Ohkuma M."/>
        </authorList>
    </citation>
    <scope>NUCLEOTIDE SEQUENCE</scope>
    <source>
        <strain evidence="2">JCM 15325</strain>
    </source>
</reference>
<organism evidence="2 3">
    <name type="scientific">Sporolactobacillus putidus</name>
    <dbReference type="NCBI Taxonomy" id="492735"/>
    <lineage>
        <taxon>Bacteria</taxon>
        <taxon>Bacillati</taxon>
        <taxon>Bacillota</taxon>
        <taxon>Bacilli</taxon>
        <taxon>Bacillales</taxon>
        <taxon>Sporolactobacillaceae</taxon>
        <taxon>Sporolactobacillus</taxon>
    </lineage>
</organism>
<feature type="transmembrane region" description="Helical" evidence="1">
    <location>
        <begin position="113"/>
        <end position="135"/>
    </location>
</feature>
<dbReference type="InterPro" id="IPR014196">
    <property type="entry name" value="SpoIIM"/>
</dbReference>
<comment type="caution">
    <text evidence="2">The sequence shown here is derived from an EMBL/GenBank/DDBJ whole genome shotgun (WGS) entry which is preliminary data.</text>
</comment>
<accession>A0A917S0A7</accession>
<dbReference type="PIRSF" id="PIRSF038973">
    <property type="entry name" value="SpoIIM"/>
    <property type="match status" value="1"/>
</dbReference>
<sequence>MIGQRIKKIVFEHVKEYLSLYTFVTGLFLMGIIFGAIVVNSLSYGSKSDLLHYLQQFFGELSRGQIADPGLLFKESLLNGLQYLGLIFLLGLSIIGLPIIFLLVFVKGMVLGFTVGFLVSQLGLHGFLASMVSVFPQNLLIMPNYLFLAVISVAFSLKIIRQLLVKKRNDPILPQFVGYGITFAGSVVVLAAASSYEAYISPALIRLFIP</sequence>
<keyword evidence="1" id="KW-0472">Membrane</keyword>
<reference evidence="2" key="1">
    <citation type="journal article" date="2014" name="Int. J. Syst. Evol. Microbiol.">
        <title>Complete genome sequence of Corynebacterium casei LMG S-19264T (=DSM 44701T), isolated from a smear-ripened cheese.</title>
        <authorList>
            <consortium name="US DOE Joint Genome Institute (JGI-PGF)"/>
            <person name="Walter F."/>
            <person name="Albersmeier A."/>
            <person name="Kalinowski J."/>
            <person name="Ruckert C."/>
        </authorList>
    </citation>
    <scope>NUCLEOTIDE SEQUENCE</scope>
    <source>
        <strain evidence="2">JCM 15325</strain>
    </source>
</reference>
<protein>
    <submittedName>
        <fullName evidence="2">Stage II sporulation protein M</fullName>
    </submittedName>
</protein>
<dbReference type="InterPro" id="IPR002798">
    <property type="entry name" value="SpoIIM-like"/>
</dbReference>
<feature type="transmembrane region" description="Helical" evidence="1">
    <location>
        <begin position="83"/>
        <end position="106"/>
    </location>
</feature>
<dbReference type="RefSeq" id="WP_188801847.1">
    <property type="nucleotide sequence ID" value="NZ_BMOK01000003.1"/>
</dbReference>
<keyword evidence="3" id="KW-1185">Reference proteome</keyword>
<dbReference type="EMBL" id="BMOK01000003">
    <property type="protein sequence ID" value="GGL46666.1"/>
    <property type="molecule type" value="Genomic_DNA"/>
</dbReference>
<feature type="transmembrane region" description="Helical" evidence="1">
    <location>
        <begin position="20"/>
        <end position="44"/>
    </location>
</feature>
<evidence type="ECO:0000313" key="3">
    <source>
        <dbReference type="Proteomes" id="UP000654670"/>
    </source>
</evidence>
<dbReference type="AlphaFoldDB" id="A0A917S0A7"/>
<gene>
    <name evidence="2" type="ORF">GCM10007968_08440</name>
</gene>
<name>A0A917S0A7_9BACL</name>
<feature type="transmembrane region" description="Helical" evidence="1">
    <location>
        <begin position="172"/>
        <end position="193"/>
    </location>
</feature>
<dbReference type="Proteomes" id="UP000654670">
    <property type="component" value="Unassembled WGS sequence"/>
</dbReference>
<keyword evidence="1" id="KW-0812">Transmembrane</keyword>